<sequence length="41" mass="4046">MIITRPPAHRSTTAAGQASPATTNAADSNPRGGKTPTADGV</sequence>
<feature type="region of interest" description="Disordered" evidence="1">
    <location>
        <begin position="1"/>
        <end position="41"/>
    </location>
</feature>
<comment type="caution">
    <text evidence="2">The sequence shown here is derived from an EMBL/GenBank/DDBJ whole genome shotgun (WGS) entry which is preliminary data.</text>
</comment>
<proteinExistence type="predicted"/>
<feature type="compositionally biased region" description="Polar residues" evidence="1">
    <location>
        <begin position="10"/>
        <end position="27"/>
    </location>
</feature>
<name>A0A1V3XUN4_MYCKA</name>
<protein>
    <submittedName>
        <fullName evidence="2">Putative mPS2 protein</fullName>
    </submittedName>
</protein>
<evidence type="ECO:0000313" key="2">
    <source>
        <dbReference type="EMBL" id="OOK82221.1"/>
    </source>
</evidence>
<evidence type="ECO:0000313" key="3">
    <source>
        <dbReference type="Proteomes" id="UP000189229"/>
    </source>
</evidence>
<evidence type="ECO:0000256" key="1">
    <source>
        <dbReference type="SAM" id="MobiDB-lite"/>
    </source>
</evidence>
<dbReference type="Proteomes" id="UP000189229">
    <property type="component" value="Unassembled WGS sequence"/>
</dbReference>
<dbReference type="EMBL" id="MVBM01000001">
    <property type="protein sequence ID" value="OOK82221.1"/>
    <property type="molecule type" value="Genomic_DNA"/>
</dbReference>
<gene>
    <name evidence="2" type="ORF">BZL30_1312</name>
</gene>
<reference evidence="2 3" key="1">
    <citation type="submission" date="2017-02" db="EMBL/GenBank/DDBJ databases">
        <title>Complete genome sequences of Mycobacterium kansasii strains isolated from rhesus macaques.</title>
        <authorList>
            <person name="Panda A."/>
            <person name="Nagaraj S."/>
            <person name="Zhao X."/>
            <person name="Tettelin H."/>
            <person name="Detolla L.J."/>
        </authorList>
    </citation>
    <scope>NUCLEOTIDE SEQUENCE [LARGE SCALE GENOMIC DNA]</scope>
    <source>
        <strain evidence="2 3">11-3813</strain>
    </source>
</reference>
<organism evidence="2 3">
    <name type="scientific">Mycobacterium kansasii</name>
    <dbReference type="NCBI Taxonomy" id="1768"/>
    <lineage>
        <taxon>Bacteria</taxon>
        <taxon>Bacillati</taxon>
        <taxon>Actinomycetota</taxon>
        <taxon>Actinomycetes</taxon>
        <taxon>Mycobacteriales</taxon>
        <taxon>Mycobacteriaceae</taxon>
        <taxon>Mycobacterium</taxon>
    </lineage>
</organism>
<dbReference type="AlphaFoldDB" id="A0A1V3XUN4"/>
<accession>A0A1V3XUN4</accession>